<dbReference type="OMA" id="IDDHNTS"/>
<dbReference type="AlphaFoldDB" id="A0A139WJY2"/>
<dbReference type="STRING" id="7070.A0A139WJY2"/>
<feature type="signal peptide" evidence="2">
    <location>
        <begin position="1"/>
        <end position="19"/>
    </location>
</feature>
<feature type="compositionally biased region" description="Polar residues" evidence="1">
    <location>
        <begin position="239"/>
        <end position="261"/>
    </location>
</feature>
<accession>A0A139WJY2</accession>
<evidence type="ECO:0000313" key="4">
    <source>
        <dbReference type="Proteomes" id="UP000007266"/>
    </source>
</evidence>
<dbReference type="PANTHER" id="PTHR37685:SF1">
    <property type="entry name" value="GEO11136P1-RELATED"/>
    <property type="match status" value="1"/>
</dbReference>
<evidence type="ECO:0000256" key="2">
    <source>
        <dbReference type="SAM" id="SignalP"/>
    </source>
</evidence>
<evidence type="ECO:0000313" key="3">
    <source>
        <dbReference type="EMBL" id="KYB28226.1"/>
    </source>
</evidence>
<dbReference type="InParanoid" id="A0A139WJY2"/>
<protein>
    <submittedName>
        <fullName evidence="3">Uncharacterized protein</fullName>
    </submittedName>
</protein>
<dbReference type="Proteomes" id="UP000007266">
    <property type="component" value="Linkage group 3"/>
</dbReference>
<organism evidence="3 4">
    <name type="scientific">Tribolium castaneum</name>
    <name type="common">Red flour beetle</name>
    <dbReference type="NCBI Taxonomy" id="7070"/>
    <lineage>
        <taxon>Eukaryota</taxon>
        <taxon>Metazoa</taxon>
        <taxon>Ecdysozoa</taxon>
        <taxon>Arthropoda</taxon>
        <taxon>Hexapoda</taxon>
        <taxon>Insecta</taxon>
        <taxon>Pterygota</taxon>
        <taxon>Neoptera</taxon>
        <taxon>Endopterygota</taxon>
        <taxon>Coleoptera</taxon>
        <taxon>Polyphaga</taxon>
        <taxon>Cucujiformia</taxon>
        <taxon>Tenebrionidae</taxon>
        <taxon>Tenebrionidae incertae sedis</taxon>
        <taxon>Tribolium</taxon>
    </lineage>
</organism>
<dbReference type="PANTHER" id="PTHR37685">
    <property type="entry name" value="GEO11136P1-RELATED"/>
    <property type="match status" value="1"/>
</dbReference>
<reference evidence="3 4" key="2">
    <citation type="journal article" date="2010" name="Nucleic Acids Res.">
        <title>BeetleBase in 2010: revisions to provide comprehensive genomic information for Tribolium castaneum.</title>
        <authorList>
            <person name="Kim H.S."/>
            <person name="Murphy T."/>
            <person name="Xia J."/>
            <person name="Caragea D."/>
            <person name="Park Y."/>
            <person name="Beeman R.W."/>
            <person name="Lorenzen M.D."/>
            <person name="Butcher S."/>
            <person name="Manak J.R."/>
            <person name="Brown S.J."/>
        </authorList>
    </citation>
    <scope>GENOME REANNOTATION</scope>
    <source>
        <strain evidence="3 4">Georgia GA2</strain>
    </source>
</reference>
<proteinExistence type="predicted"/>
<dbReference type="Pfam" id="PF15868">
    <property type="entry name" value="MBF2"/>
    <property type="match status" value="1"/>
</dbReference>
<sequence>MKVFMCVLFLAPLLFLANSQLHYIPAQILIPALNVSTVQIAHNATLNNRTENKNHTGWNNPRLNKTGVDFLNGTNSNGDLIVGKISTMDHRLFRQVYMKPRNWWSMGEKFVQYPHDLPGSYGRHETISAVRAFNQFYDGMDTKAEIVSGGVGKKFVKIRLTSGWGQGFNFRFAFLSQVAFPCLITGKRGKFMINNTAAAITPRKQCALQGQAARIKSKNKDTHFRSRPARSRIDDHNTSRTSKNQTFSRTHAQRPTNPASD</sequence>
<feature type="chain" id="PRO_5007300140" evidence="2">
    <location>
        <begin position="20"/>
        <end position="261"/>
    </location>
</feature>
<dbReference type="EMBL" id="KQ971335">
    <property type="protein sequence ID" value="KYB28226.1"/>
    <property type="molecule type" value="Genomic_DNA"/>
</dbReference>
<name>A0A139WJY2_TRICA</name>
<reference evidence="3 4" key="1">
    <citation type="journal article" date="2008" name="Nature">
        <title>The genome of the model beetle and pest Tribolium castaneum.</title>
        <authorList>
            <consortium name="Tribolium Genome Sequencing Consortium"/>
            <person name="Richards S."/>
            <person name="Gibbs R.A."/>
            <person name="Weinstock G.M."/>
            <person name="Brown S.J."/>
            <person name="Denell R."/>
            <person name="Beeman R.W."/>
            <person name="Gibbs R."/>
            <person name="Beeman R.W."/>
            <person name="Brown S.J."/>
            <person name="Bucher G."/>
            <person name="Friedrich M."/>
            <person name="Grimmelikhuijzen C.J."/>
            <person name="Klingler M."/>
            <person name="Lorenzen M."/>
            <person name="Richards S."/>
            <person name="Roth S."/>
            <person name="Schroder R."/>
            <person name="Tautz D."/>
            <person name="Zdobnov E.M."/>
            <person name="Muzny D."/>
            <person name="Gibbs R.A."/>
            <person name="Weinstock G.M."/>
            <person name="Attaway T."/>
            <person name="Bell S."/>
            <person name="Buhay C.J."/>
            <person name="Chandrabose M.N."/>
            <person name="Chavez D."/>
            <person name="Clerk-Blankenburg K.P."/>
            <person name="Cree A."/>
            <person name="Dao M."/>
            <person name="Davis C."/>
            <person name="Chacko J."/>
            <person name="Dinh H."/>
            <person name="Dugan-Rocha S."/>
            <person name="Fowler G."/>
            <person name="Garner T.T."/>
            <person name="Garnes J."/>
            <person name="Gnirke A."/>
            <person name="Hawes A."/>
            <person name="Hernandez J."/>
            <person name="Hines S."/>
            <person name="Holder M."/>
            <person name="Hume J."/>
            <person name="Jhangiani S.N."/>
            <person name="Joshi V."/>
            <person name="Khan Z.M."/>
            <person name="Jackson L."/>
            <person name="Kovar C."/>
            <person name="Kowis A."/>
            <person name="Lee S."/>
            <person name="Lewis L.R."/>
            <person name="Margolis J."/>
            <person name="Morgan M."/>
            <person name="Nazareth L.V."/>
            <person name="Nguyen N."/>
            <person name="Okwuonu G."/>
            <person name="Parker D."/>
            <person name="Richards S."/>
            <person name="Ruiz S.J."/>
            <person name="Santibanez J."/>
            <person name="Savard J."/>
            <person name="Scherer S.E."/>
            <person name="Schneider B."/>
            <person name="Sodergren E."/>
            <person name="Tautz D."/>
            <person name="Vattahil S."/>
            <person name="Villasana D."/>
            <person name="White C.S."/>
            <person name="Wright R."/>
            <person name="Park Y."/>
            <person name="Beeman R.W."/>
            <person name="Lord J."/>
            <person name="Oppert B."/>
            <person name="Lorenzen M."/>
            <person name="Brown S."/>
            <person name="Wang L."/>
            <person name="Savard J."/>
            <person name="Tautz D."/>
            <person name="Richards S."/>
            <person name="Weinstock G."/>
            <person name="Gibbs R.A."/>
            <person name="Liu Y."/>
            <person name="Worley K."/>
            <person name="Weinstock G."/>
            <person name="Elsik C.G."/>
            <person name="Reese J.T."/>
            <person name="Elhaik E."/>
            <person name="Landan G."/>
            <person name="Graur D."/>
            <person name="Arensburger P."/>
            <person name="Atkinson P."/>
            <person name="Beeman R.W."/>
            <person name="Beidler J."/>
            <person name="Brown S.J."/>
            <person name="Demuth J.P."/>
            <person name="Drury D.W."/>
            <person name="Du Y.Z."/>
            <person name="Fujiwara H."/>
            <person name="Lorenzen M."/>
            <person name="Maselli V."/>
            <person name="Osanai M."/>
            <person name="Park Y."/>
            <person name="Robertson H.M."/>
            <person name="Tu Z."/>
            <person name="Wang J.J."/>
            <person name="Wang S."/>
            <person name="Richards S."/>
            <person name="Song H."/>
            <person name="Zhang L."/>
            <person name="Sodergren E."/>
            <person name="Werner D."/>
            <person name="Stanke M."/>
            <person name="Morgenstern B."/>
            <person name="Solovyev V."/>
            <person name="Kosarev P."/>
            <person name="Brown G."/>
            <person name="Chen H.C."/>
            <person name="Ermolaeva O."/>
            <person name="Hlavina W."/>
            <person name="Kapustin Y."/>
            <person name="Kiryutin B."/>
            <person name="Kitts P."/>
            <person name="Maglott D."/>
            <person name="Pruitt K."/>
            <person name="Sapojnikov V."/>
            <person name="Souvorov A."/>
            <person name="Mackey A.J."/>
            <person name="Waterhouse R.M."/>
            <person name="Wyder S."/>
            <person name="Zdobnov E.M."/>
            <person name="Zdobnov E.M."/>
            <person name="Wyder S."/>
            <person name="Kriventseva E.V."/>
            <person name="Kadowaki T."/>
            <person name="Bork P."/>
            <person name="Aranda M."/>
            <person name="Bao R."/>
            <person name="Beermann A."/>
            <person name="Berns N."/>
            <person name="Bolognesi R."/>
            <person name="Bonneton F."/>
            <person name="Bopp D."/>
            <person name="Brown S.J."/>
            <person name="Bucher G."/>
            <person name="Butts T."/>
            <person name="Chaumot A."/>
            <person name="Denell R.E."/>
            <person name="Ferrier D.E."/>
            <person name="Friedrich M."/>
            <person name="Gordon C.M."/>
            <person name="Jindra M."/>
            <person name="Klingler M."/>
            <person name="Lan Q."/>
            <person name="Lattorff H.M."/>
            <person name="Laudet V."/>
            <person name="von Levetsow C."/>
            <person name="Liu Z."/>
            <person name="Lutz R."/>
            <person name="Lynch J.A."/>
            <person name="da Fonseca R.N."/>
            <person name="Posnien N."/>
            <person name="Reuter R."/>
            <person name="Roth S."/>
            <person name="Savard J."/>
            <person name="Schinko J.B."/>
            <person name="Schmitt C."/>
            <person name="Schoppmeier M."/>
            <person name="Schroder R."/>
            <person name="Shippy T.D."/>
            <person name="Simonnet F."/>
            <person name="Marques-Souza H."/>
            <person name="Tautz D."/>
            <person name="Tomoyasu Y."/>
            <person name="Trauner J."/>
            <person name="Van der Zee M."/>
            <person name="Vervoort M."/>
            <person name="Wittkopp N."/>
            <person name="Wimmer E.A."/>
            <person name="Yang X."/>
            <person name="Jones A.K."/>
            <person name="Sattelle D.B."/>
            <person name="Ebert P.R."/>
            <person name="Nelson D."/>
            <person name="Scott J.G."/>
            <person name="Beeman R.W."/>
            <person name="Muthukrishnan S."/>
            <person name="Kramer K.J."/>
            <person name="Arakane Y."/>
            <person name="Beeman R.W."/>
            <person name="Zhu Q."/>
            <person name="Hogenkamp D."/>
            <person name="Dixit R."/>
            <person name="Oppert B."/>
            <person name="Jiang H."/>
            <person name="Zou Z."/>
            <person name="Marshall J."/>
            <person name="Elpidina E."/>
            <person name="Vinokurov K."/>
            <person name="Oppert C."/>
            <person name="Zou Z."/>
            <person name="Evans J."/>
            <person name="Lu Z."/>
            <person name="Zhao P."/>
            <person name="Sumathipala N."/>
            <person name="Altincicek B."/>
            <person name="Vilcinskas A."/>
            <person name="Williams M."/>
            <person name="Hultmark D."/>
            <person name="Hetru C."/>
            <person name="Jiang H."/>
            <person name="Grimmelikhuijzen C.J."/>
            <person name="Hauser F."/>
            <person name="Cazzamali G."/>
            <person name="Williamson M."/>
            <person name="Park Y."/>
            <person name="Li B."/>
            <person name="Tanaka Y."/>
            <person name="Predel R."/>
            <person name="Neupert S."/>
            <person name="Schachtner J."/>
            <person name="Verleyen P."/>
            <person name="Raible F."/>
            <person name="Bork P."/>
            <person name="Friedrich M."/>
            <person name="Walden K.K."/>
            <person name="Robertson H.M."/>
            <person name="Angeli S."/>
            <person name="Foret S."/>
            <person name="Bucher G."/>
            <person name="Schuetz S."/>
            <person name="Maleszka R."/>
            <person name="Wimmer E.A."/>
            <person name="Beeman R.W."/>
            <person name="Lorenzen M."/>
            <person name="Tomoyasu Y."/>
            <person name="Miller S.C."/>
            <person name="Grossmann D."/>
            <person name="Bucher G."/>
        </authorList>
    </citation>
    <scope>NUCLEOTIDE SEQUENCE [LARGE SCALE GENOMIC DNA]</scope>
    <source>
        <strain evidence="3 4">Georgia GA2</strain>
    </source>
</reference>
<keyword evidence="4" id="KW-1185">Reference proteome</keyword>
<gene>
    <name evidence="3" type="primary">AUGUSTUS-3.0.2_32687</name>
    <name evidence="3" type="ORF">TcasGA2_TC032687</name>
</gene>
<dbReference type="InterPro" id="IPR031734">
    <property type="entry name" value="MBF2"/>
</dbReference>
<keyword evidence="2" id="KW-0732">Signal</keyword>
<evidence type="ECO:0000256" key="1">
    <source>
        <dbReference type="SAM" id="MobiDB-lite"/>
    </source>
</evidence>
<feature type="region of interest" description="Disordered" evidence="1">
    <location>
        <begin position="212"/>
        <end position="261"/>
    </location>
</feature>